<dbReference type="PANTHER" id="PTHR24148:SF64">
    <property type="entry name" value="HETEROKARYON INCOMPATIBILITY DOMAIN-CONTAINING PROTEIN"/>
    <property type="match status" value="1"/>
</dbReference>
<comment type="caution">
    <text evidence="2">The sequence shown here is derived from an EMBL/GenBank/DDBJ whole genome shotgun (WGS) entry which is preliminary data.</text>
</comment>
<evidence type="ECO:0000313" key="3">
    <source>
        <dbReference type="Proteomes" id="UP001175261"/>
    </source>
</evidence>
<sequence length="641" mass="71669">MSGKLLYRPLSRDRNEIRILQIDRILGDQEAAKTPGVKSRLQCSMHLEPLGSGHSPFFAVSYCWGKDQSSGRSITIDGHDIDTVPNSAVMALESLVRKPGERVWIDAICIDQGNNSEKSWQVGMMKEIYSAARKVRILLGSLASDTTARAIRSARDIEEQCHRETNGLENLSLHLYGADNSGFRYSEAPLPTTSDWEALRELYSLQWFTRLWIVQEVALARKATCCIPSTDRSRETITVDAETVTLGARWMVHRRYVKHFSNTEVQGIENASSMYRPTMRPLSNQLRRMHRQQCHNPRDRVYGLLGLLRPEVAAAISPDYNLPLAAVYAQAVRVALQEDKSLYILGFLNWYVENDNSFAGRLKRVLGRVGRRTGFGTLGLASAWPSWVPRFHGSTESDKGSSFNVQWAGKPTWPLEARGHSDSLALSIRGSVLGRVASCSGCLSRDTLLSRKQLSKVILSYLRTLERIRIKTMGSQASVRSTDSVILALKCGKNALNSSISPTDGLRADYADFIAWCEASSRSGRKGQVGAASQKEEEGYPRFWHDIWHSQNRRLFVTKDGVVGMGPSDMRSGDSLCILSGSQVPFVLRGNGSKWRLVGDAYCRTVMKPLGDDGGDDDENTAEIRITRIRRCSPSRWFEIE</sequence>
<protein>
    <recommendedName>
        <fullName evidence="1">Heterokaryon incompatibility domain-containing protein</fullName>
    </recommendedName>
</protein>
<dbReference type="Pfam" id="PF06985">
    <property type="entry name" value="HET"/>
    <property type="match status" value="1"/>
</dbReference>
<dbReference type="Pfam" id="PF26639">
    <property type="entry name" value="Het-6_barrel"/>
    <property type="match status" value="1"/>
</dbReference>
<feature type="domain" description="Heterokaryon incompatibility" evidence="1">
    <location>
        <begin position="58"/>
        <end position="216"/>
    </location>
</feature>
<organism evidence="2 3">
    <name type="scientific">Sarocladium strictum</name>
    <name type="common">Black bundle disease fungus</name>
    <name type="synonym">Acremonium strictum</name>
    <dbReference type="NCBI Taxonomy" id="5046"/>
    <lineage>
        <taxon>Eukaryota</taxon>
        <taxon>Fungi</taxon>
        <taxon>Dikarya</taxon>
        <taxon>Ascomycota</taxon>
        <taxon>Pezizomycotina</taxon>
        <taxon>Sordariomycetes</taxon>
        <taxon>Hypocreomycetidae</taxon>
        <taxon>Hypocreales</taxon>
        <taxon>Sarocladiaceae</taxon>
        <taxon>Sarocladium</taxon>
    </lineage>
</organism>
<evidence type="ECO:0000313" key="2">
    <source>
        <dbReference type="EMBL" id="KAK0389291.1"/>
    </source>
</evidence>
<dbReference type="Proteomes" id="UP001175261">
    <property type="component" value="Unassembled WGS sequence"/>
</dbReference>
<name>A0AA39GLN7_SARSR</name>
<evidence type="ECO:0000259" key="1">
    <source>
        <dbReference type="Pfam" id="PF06985"/>
    </source>
</evidence>
<accession>A0AA39GLN7</accession>
<dbReference type="InterPro" id="IPR010730">
    <property type="entry name" value="HET"/>
</dbReference>
<reference evidence="2" key="1">
    <citation type="submission" date="2022-10" db="EMBL/GenBank/DDBJ databases">
        <title>Determination and structural analysis of whole genome sequence of Sarocladium strictum F4-1.</title>
        <authorList>
            <person name="Hu L."/>
            <person name="Jiang Y."/>
        </authorList>
    </citation>
    <scope>NUCLEOTIDE SEQUENCE</scope>
    <source>
        <strain evidence="2">F4-1</strain>
    </source>
</reference>
<dbReference type="EMBL" id="JAPDFR010000002">
    <property type="protein sequence ID" value="KAK0389291.1"/>
    <property type="molecule type" value="Genomic_DNA"/>
</dbReference>
<gene>
    <name evidence="2" type="ORF">NLU13_2866</name>
</gene>
<dbReference type="InterPro" id="IPR052895">
    <property type="entry name" value="HetReg/Transcr_Mod"/>
</dbReference>
<proteinExistence type="predicted"/>
<keyword evidence="3" id="KW-1185">Reference proteome</keyword>
<dbReference type="AlphaFoldDB" id="A0AA39GLN7"/>
<dbReference type="PANTHER" id="PTHR24148">
    <property type="entry name" value="ANKYRIN REPEAT DOMAIN-CONTAINING PROTEIN 39 HOMOLOG-RELATED"/>
    <property type="match status" value="1"/>
</dbReference>